<keyword evidence="2" id="KW-0378">Hydrolase</keyword>
<feature type="domain" description="Putative restriction endonuclease" evidence="1">
    <location>
        <begin position="10"/>
        <end position="169"/>
    </location>
</feature>
<dbReference type="InterPro" id="IPR011335">
    <property type="entry name" value="Restrct_endonuc-II-like"/>
</dbReference>
<dbReference type="Pfam" id="PF05685">
    <property type="entry name" value="Uma2"/>
    <property type="match status" value="1"/>
</dbReference>
<dbReference type="SUPFAM" id="SSF52980">
    <property type="entry name" value="Restriction endonuclease-like"/>
    <property type="match status" value="1"/>
</dbReference>
<evidence type="ECO:0000313" key="3">
    <source>
        <dbReference type="Proteomes" id="UP000294850"/>
    </source>
</evidence>
<protein>
    <submittedName>
        <fullName evidence="2">Uma2 family endonuclease</fullName>
    </submittedName>
</protein>
<evidence type="ECO:0000259" key="1">
    <source>
        <dbReference type="Pfam" id="PF05685"/>
    </source>
</evidence>
<name>A0A4R5DLP5_9BACT</name>
<dbReference type="AlphaFoldDB" id="A0A4R5DLP5"/>
<dbReference type="InterPro" id="IPR008538">
    <property type="entry name" value="Uma2"/>
</dbReference>
<gene>
    <name evidence="2" type="ORF">E0F88_21420</name>
</gene>
<accession>A0A4R5DLP5</accession>
<dbReference type="CDD" id="cd06260">
    <property type="entry name" value="DUF820-like"/>
    <property type="match status" value="1"/>
</dbReference>
<sequence>MQTTTLVTHEEYFQLLAKSDVKLEYNSGEIVAMAGAQPVHNAVTANLIAEFIYCLKLKNCVVLTGDQLIKVESCDRYSFPDLVIVCGKPNFEKSTQGIDALLNPEIVIEVLSDSTEKYDRLEKFDCYKTIPSFREYVLVSSKMKKVEVIKKLNEAEWLSHTYTEKDEFVLIGECTVLMADIYNKVDLL</sequence>
<dbReference type="EMBL" id="SMFL01000008">
    <property type="protein sequence ID" value="TDE12901.1"/>
    <property type="molecule type" value="Genomic_DNA"/>
</dbReference>
<dbReference type="Gene3D" id="3.90.1570.10">
    <property type="entry name" value="tt1808, chain A"/>
    <property type="match status" value="1"/>
</dbReference>
<dbReference type="RefSeq" id="WP_131960321.1">
    <property type="nucleotide sequence ID" value="NZ_SMFL01000008.1"/>
</dbReference>
<dbReference type="GO" id="GO:0004519">
    <property type="term" value="F:endonuclease activity"/>
    <property type="evidence" value="ECO:0007669"/>
    <property type="project" value="UniProtKB-KW"/>
</dbReference>
<dbReference type="PANTHER" id="PTHR36558:SF1">
    <property type="entry name" value="RESTRICTION ENDONUCLEASE DOMAIN-CONTAINING PROTEIN-RELATED"/>
    <property type="match status" value="1"/>
</dbReference>
<evidence type="ECO:0000313" key="2">
    <source>
        <dbReference type="EMBL" id="TDE12901.1"/>
    </source>
</evidence>
<dbReference type="OrthoDB" id="668969at2"/>
<keyword evidence="2" id="KW-0540">Nuclease</keyword>
<keyword evidence="2" id="KW-0255">Endonuclease</keyword>
<proteinExistence type="predicted"/>
<keyword evidence="3" id="KW-1185">Reference proteome</keyword>
<dbReference type="Proteomes" id="UP000294850">
    <property type="component" value="Unassembled WGS sequence"/>
</dbReference>
<reference evidence="2 3" key="1">
    <citation type="submission" date="2019-03" db="EMBL/GenBank/DDBJ databases">
        <title>Dyadobacter AR-3-6 sp. nov., isolated from arctic soil.</title>
        <authorList>
            <person name="Chaudhary D.K."/>
        </authorList>
    </citation>
    <scope>NUCLEOTIDE SEQUENCE [LARGE SCALE GENOMIC DNA]</scope>
    <source>
        <strain evidence="2 3">AR-3-6</strain>
    </source>
</reference>
<comment type="caution">
    <text evidence="2">The sequence shown here is derived from an EMBL/GenBank/DDBJ whole genome shotgun (WGS) entry which is preliminary data.</text>
</comment>
<dbReference type="InterPro" id="IPR012296">
    <property type="entry name" value="Nuclease_put_TT1808"/>
</dbReference>
<dbReference type="PANTHER" id="PTHR36558">
    <property type="entry name" value="GLR1098 PROTEIN"/>
    <property type="match status" value="1"/>
</dbReference>
<organism evidence="2 3">
    <name type="scientific">Dyadobacter psychrotolerans</name>
    <dbReference type="NCBI Taxonomy" id="2541721"/>
    <lineage>
        <taxon>Bacteria</taxon>
        <taxon>Pseudomonadati</taxon>
        <taxon>Bacteroidota</taxon>
        <taxon>Cytophagia</taxon>
        <taxon>Cytophagales</taxon>
        <taxon>Spirosomataceae</taxon>
        <taxon>Dyadobacter</taxon>
    </lineage>
</organism>